<evidence type="ECO:0000256" key="1">
    <source>
        <dbReference type="SAM" id="MobiDB-lite"/>
    </source>
</evidence>
<evidence type="ECO:0000313" key="3">
    <source>
        <dbReference type="EMBL" id="VVC41783.1"/>
    </source>
</evidence>
<organism evidence="3 4">
    <name type="scientific">Cinara cedri</name>
    <dbReference type="NCBI Taxonomy" id="506608"/>
    <lineage>
        <taxon>Eukaryota</taxon>
        <taxon>Metazoa</taxon>
        <taxon>Ecdysozoa</taxon>
        <taxon>Arthropoda</taxon>
        <taxon>Hexapoda</taxon>
        <taxon>Insecta</taxon>
        <taxon>Pterygota</taxon>
        <taxon>Neoptera</taxon>
        <taxon>Paraneoptera</taxon>
        <taxon>Hemiptera</taxon>
        <taxon>Sternorrhyncha</taxon>
        <taxon>Aphidomorpha</taxon>
        <taxon>Aphidoidea</taxon>
        <taxon>Aphididae</taxon>
        <taxon>Lachninae</taxon>
        <taxon>Cinara</taxon>
    </lineage>
</organism>
<feature type="compositionally biased region" description="Basic residues" evidence="1">
    <location>
        <begin position="161"/>
        <end position="170"/>
    </location>
</feature>
<gene>
    <name evidence="3" type="ORF">CINCED_3A012408</name>
</gene>
<dbReference type="PROSITE" id="PS51029">
    <property type="entry name" value="MADF"/>
    <property type="match status" value="1"/>
</dbReference>
<dbReference type="PANTHER" id="PTHR21505:SF8">
    <property type="entry name" value="DPT-YFP REPRESSOR BY OVEREXPRESSION, ISOFORM D-RELATED"/>
    <property type="match status" value="1"/>
</dbReference>
<dbReference type="EMBL" id="CABPRJ010001926">
    <property type="protein sequence ID" value="VVC41783.1"/>
    <property type="molecule type" value="Genomic_DNA"/>
</dbReference>
<name>A0A5E4NGS4_9HEMI</name>
<sequence length="237" mass="27171">MSSVINVRLNEKMTLRFVELYRDQRLLWDKEHEAYNKRTDRLRAYRRIADGMAVDGLGVPEVASKIKNIRSTYLQELKKIKDSAHRHLVLSEEDGDAASPYVPKLAWFPIIDSMIGGAAVKRLYSSPSTAEMLSIDYAEDEEGYSSYSYADNGGDATVSTGKRHHPHQSHHLHEPPDDSPPPPAKRFVYEKQQSSIELFSKYMATSLETLQPRQAVRAQKEMHDVLVKYKLMEFEDQ</sequence>
<evidence type="ECO:0000259" key="2">
    <source>
        <dbReference type="PROSITE" id="PS51029"/>
    </source>
</evidence>
<evidence type="ECO:0000313" key="4">
    <source>
        <dbReference type="Proteomes" id="UP000325440"/>
    </source>
</evidence>
<keyword evidence="4" id="KW-1185">Reference proteome</keyword>
<feature type="region of interest" description="Disordered" evidence="1">
    <location>
        <begin position="146"/>
        <end position="186"/>
    </location>
</feature>
<dbReference type="Proteomes" id="UP000325440">
    <property type="component" value="Unassembled WGS sequence"/>
</dbReference>
<dbReference type="OrthoDB" id="8190343at2759"/>
<accession>A0A5E4NGS4</accession>
<dbReference type="Pfam" id="PF10545">
    <property type="entry name" value="MADF_DNA_bdg"/>
    <property type="match status" value="1"/>
</dbReference>
<feature type="domain" description="MADF" evidence="2">
    <location>
        <begin position="16"/>
        <end position="113"/>
    </location>
</feature>
<reference evidence="3 4" key="1">
    <citation type="submission" date="2019-08" db="EMBL/GenBank/DDBJ databases">
        <authorList>
            <person name="Alioto T."/>
            <person name="Alioto T."/>
            <person name="Gomez Garrido J."/>
        </authorList>
    </citation>
    <scope>NUCLEOTIDE SEQUENCE [LARGE SCALE GENOMIC DNA]</scope>
</reference>
<dbReference type="PANTHER" id="PTHR21505">
    <property type="entry name" value="MADF DOMAIN-CONTAINING PROTEIN-RELATED"/>
    <property type="match status" value="1"/>
</dbReference>
<protein>
    <submittedName>
        <fullName evidence="3">MADF domain</fullName>
    </submittedName>
</protein>
<dbReference type="InterPro" id="IPR006578">
    <property type="entry name" value="MADF-dom"/>
</dbReference>
<proteinExistence type="predicted"/>
<dbReference type="AlphaFoldDB" id="A0A5E4NGS4"/>
<dbReference type="SMART" id="SM00595">
    <property type="entry name" value="MADF"/>
    <property type="match status" value="1"/>
</dbReference>